<keyword evidence="5 11" id="KW-0479">Metal-binding</keyword>
<dbReference type="Gene3D" id="2.60.120.10">
    <property type="entry name" value="Jelly Rolls"/>
    <property type="match status" value="1"/>
</dbReference>
<comment type="cofactor">
    <cofactor evidence="11">
        <name>Fe(2+)</name>
        <dbReference type="ChEBI" id="CHEBI:29033"/>
    </cofactor>
    <cofactor evidence="11">
        <name>Ni(2+)</name>
        <dbReference type="ChEBI" id="CHEBI:49786"/>
    </cofactor>
    <text evidence="11">Binds either 1 Fe or Ni cation per monomer. Iron-binding promotes an acireductone dioxygenase reaction producing 2-keto-4-methylthiobutyrate, while nickel-binding promotes an acireductone dioxygenase reaction producing 3-(methylsulfanyl)propanoate.</text>
</comment>
<evidence type="ECO:0000256" key="5">
    <source>
        <dbReference type="ARBA" id="ARBA00022723"/>
    </source>
</evidence>
<keyword evidence="4 11" id="KW-0028">Amino-acid biosynthesis</keyword>
<evidence type="ECO:0000256" key="11">
    <source>
        <dbReference type="HAMAP-Rule" id="MF_03154"/>
    </source>
</evidence>
<dbReference type="Proteomes" id="UP001527925">
    <property type="component" value="Unassembled WGS sequence"/>
</dbReference>
<comment type="catalytic activity">
    <reaction evidence="1 11">
        <text>1,2-dihydroxy-5-(methylsulfanyl)pent-1-en-3-one + O2 = 4-methylsulfanyl-2-oxobutanoate + formate + 2 H(+)</text>
        <dbReference type="Rhea" id="RHEA:24504"/>
        <dbReference type="ChEBI" id="CHEBI:15378"/>
        <dbReference type="ChEBI" id="CHEBI:15379"/>
        <dbReference type="ChEBI" id="CHEBI:15740"/>
        <dbReference type="ChEBI" id="CHEBI:16723"/>
        <dbReference type="ChEBI" id="CHEBI:49252"/>
        <dbReference type="EC" id="1.13.11.54"/>
    </reaction>
</comment>
<proteinExistence type="inferred from homology"/>
<dbReference type="InterPro" id="IPR011051">
    <property type="entry name" value="RmlC_Cupin_sf"/>
</dbReference>
<comment type="function">
    <text evidence="11">Catalyzes 2 different reactions between oxygen and the acireductone 1,2-dihydroxy-3-keto-5-methylthiopentene (DHK-MTPene) depending upon the metal bound in the active site. Fe-containing acireductone dioxygenase (Fe-ARD) produces formate and 2-keto-4-methylthiobutyrate (KMTB), the alpha-ketoacid precursor of methionine in the methionine recycle pathway. Ni-containing acireductone dioxygenase (Ni-ARD) produces methylthiopropionate, carbon monoxide and formate, and does not lie on the methionine recycle pathway.</text>
</comment>
<evidence type="ECO:0000256" key="6">
    <source>
        <dbReference type="ARBA" id="ARBA00022964"/>
    </source>
</evidence>
<dbReference type="EC" id="1.13.11.54" evidence="11"/>
<accession>A0ABR4NFZ6</accession>
<feature type="compositionally biased region" description="Low complexity" evidence="12">
    <location>
        <begin position="218"/>
        <end position="232"/>
    </location>
</feature>
<evidence type="ECO:0000256" key="4">
    <source>
        <dbReference type="ARBA" id="ARBA00022605"/>
    </source>
</evidence>
<feature type="binding site" evidence="11">
    <location>
        <position position="88"/>
    </location>
    <ligand>
        <name>Fe(2+)</name>
        <dbReference type="ChEBI" id="CHEBI:29033"/>
        <note>for iron-dependent acireductone dioxygenase activity</note>
    </ligand>
</feature>
<keyword evidence="14" id="KW-1185">Reference proteome</keyword>
<dbReference type="CDD" id="cd02232">
    <property type="entry name" value="cupin_ARD"/>
    <property type="match status" value="1"/>
</dbReference>
<dbReference type="InterPro" id="IPR004313">
    <property type="entry name" value="ARD"/>
</dbReference>
<keyword evidence="7 11" id="KW-0560">Oxidoreductase</keyword>
<dbReference type="Pfam" id="PF03079">
    <property type="entry name" value="ARD"/>
    <property type="match status" value="1"/>
</dbReference>
<feature type="compositionally biased region" description="Low complexity" evidence="12">
    <location>
        <begin position="183"/>
        <end position="210"/>
    </location>
</feature>
<feature type="binding site" evidence="11">
    <location>
        <position position="131"/>
    </location>
    <ligand>
        <name>Ni(2+)</name>
        <dbReference type="ChEBI" id="CHEBI:49786"/>
        <note>for nickel-dependent acireductone dioxygenase activity</note>
    </ligand>
</feature>
<feature type="region of interest" description="Disordered" evidence="12">
    <location>
        <begin position="183"/>
        <end position="238"/>
    </location>
</feature>
<evidence type="ECO:0000256" key="7">
    <source>
        <dbReference type="ARBA" id="ARBA00023002"/>
    </source>
</evidence>
<reference evidence="13 14" key="1">
    <citation type="submission" date="2023-09" db="EMBL/GenBank/DDBJ databases">
        <title>Pangenome analysis of Batrachochytrium dendrobatidis and related Chytrids.</title>
        <authorList>
            <person name="Yacoub M.N."/>
            <person name="Stajich J.E."/>
            <person name="James T.Y."/>
        </authorList>
    </citation>
    <scope>NUCLEOTIDE SEQUENCE [LARGE SCALE GENOMIC DNA]</scope>
    <source>
        <strain evidence="13 14">JEL0888</strain>
    </source>
</reference>
<comment type="similarity">
    <text evidence="11">Belongs to the acireductone dioxygenase (ARD) family.</text>
</comment>
<comment type="subcellular location">
    <subcellularLocation>
        <location evidence="11">Cytoplasm</location>
    </subcellularLocation>
    <subcellularLocation>
        <location evidence="11">Nucleus</location>
    </subcellularLocation>
</comment>
<protein>
    <recommendedName>
        <fullName evidence="11">Acireductone dioxygenase</fullName>
    </recommendedName>
    <alternativeName>
        <fullName evidence="11">Acireductone dioxygenase (Fe(2+)-requiring)</fullName>
        <shortName evidence="11">ARD'</shortName>
        <shortName evidence="11">Fe-ARD</shortName>
        <ecNumber evidence="11">1.13.11.54</ecNumber>
    </alternativeName>
    <alternativeName>
        <fullName evidence="11">Acireductone dioxygenase (Ni(2+)-requiring)</fullName>
        <shortName evidence="11">ARD</shortName>
        <shortName evidence="11">Ni-ARD</shortName>
        <ecNumber evidence="11">1.13.11.53</ecNumber>
    </alternativeName>
</protein>
<dbReference type="SUPFAM" id="SSF51182">
    <property type="entry name" value="RmlC-like cupins"/>
    <property type="match status" value="1"/>
</dbReference>
<feature type="binding site" evidence="11">
    <location>
        <position position="88"/>
    </location>
    <ligand>
        <name>Ni(2+)</name>
        <dbReference type="ChEBI" id="CHEBI:49786"/>
        <note>for nickel-dependent acireductone dioxygenase activity</note>
    </ligand>
</feature>
<dbReference type="GO" id="GO:0004411">
    <property type="term" value="F:homogentisate 1,2-dioxygenase activity"/>
    <property type="evidence" value="ECO:0007669"/>
    <property type="project" value="UniProtKB-EC"/>
</dbReference>
<dbReference type="PANTHER" id="PTHR23418:SF0">
    <property type="entry name" value="ACIREDUCTONE DIOXYGENASE"/>
    <property type="match status" value="1"/>
</dbReference>
<dbReference type="HAMAP" id="MF_03154">
    <property type="entry name" value="Salvage_MtnD_euk"/>
    <property type="match status" value="1"/>
</dbReference>
<feature type="binding site" evidence="11">
    <location>
        <position position="92"/>
    </location>
    <ligand>
        <name>Ni(2+)</name>
        <dbReference type="ChEBI" id="CHEBI:49786"/>
        <note>for nickel-dependent acireductone dioxygenase activity</note>
    </ligand>
</feature>
<evidence type="ECO:0000256" key="12">
    <source>
        <dbReference type="SAM" id="MobiDB-lite"/>
    </source>
</evidence>
<keyword evidence="8 11" id="KW-0408">Iron</keyword>
<evidence type="ECO:0000256" key="10">
    <source>
        <dbReference type="ARBA" id="ARBA00023242"/>
    </source>
</evidence>
<evidence type="ECO:0000256" key="2">
    <source>
        <dbReference type="ARBA" id="ARBA00022490"/>
    </source>
</evidence>
<dbReference type="EC" id="1.13.11.53" evidence="11"/>
<dbReference type="InterPro" id="IPR014710">
    <property type="entry name" value="RmlC-like_jellyroll"/>
</dbReference>
<keyword evidence="2 11" id="KW-0963">Cytoplasm</keyword>
<comment type="pathway">
    <text evidence="11">Amino-acid biosynthesis; L-methionine biosynthesis via salvage pathway; L-methionine from S-methyl-5-thio-alpha-D-ribose 1-phosphate: step 5/6.</text>
</comment>
<keyword evidence="9 11" id="KW-0486">Methionine biosynthesis</keyword>
<evidence type="ECO:0000313" key="14">
    <source>
        <dbReference type="Proteomes" id="UP001527925"/>
    </source>
</evidence>
<dbReference type="EMBL" id="JADGIZ020000006">
    <property type="protein sequence ID" value="KAL2918445.1"/>
    <property type="molecule type" value="Genomic_DNA"/>
</dbReference>
<evidence type="ECO:0000256" key="1">
    <source>
        <dbReference type="ARBA" id="ARBA00000428"/>
    </source>
</evidence>
<sequence length="238" mass="26748">MVTAWFYADSDADPREPHQYEPNREVSLDELARLGVLHWTFDPDTELDKVNELAAQRKYVSRDEVNIARDTLPNYDEKLKTFFTEHIHDDEEIRYILAGSGYFDVRDEQDRWVRINTKKGDMIILPAGSYHRFILDTNNYLKAMRLFKEDPKWTPINRSEETDKHERRVEYLEALKKAAAPAAAAVGKRASPESDAADAAPAETADLPAAKKLKDEAAAPAAGAADAQSEPATATAAE</sequence>
<feature type="binding site" evidence="11">
    <location>
        <position position="131"/>
    </location>
    <ligand>
        <name>Fe(2+)</name>
        <dbReference type="ChEBI" id="CHEBI:29033"/>
        <note>for iron-dependent acireductone dioxygenase activity</note>
    </ligand>
</feature>
<name>A0ABR4NFZ6_9FUNG</name>
<comment type="caution">
    <text evidence="13">The sequence shown here is derived from an EMBL/GenBank/DDBJ whole genome shotgun (WGS) entry which is preliminary data.</text>
</comment>
<organism evidence="13 14">
    <name type="scientific">Polyrhizophydium stewartii</name>
    <dbReference type="NCBI Taxonomy" id="2732419"/>
    <lineage>
        <taxon>Eukaryota</taxon>
        <taxon>Fungi</taxon>
        <taxon>Fungi incertae sedis</taxon>
        <taxon>Chytridiomycota</taxon>
        <taxon>Chytridiomycota incertae sedis</taxon>
        <taxon>Chytridiomycetes</taxon>
        <taxon>Rhizophydiales</taxon>
        <taxon>Rhizophydiales incertae sedis</taxon>
        <taxon>Polyrhizophydium</taxon>
    </lineage>
</organism>
<keyword evidence="6 11" id="KW-0223">Dioxygenase</keyword>
<evidence type="ECO:0000256" key="3">
    <source>
        <dbReference type="ARBA" id="ARBA00022596"/>
    </source>
</evidence>
<dbReference type="PANTHER" id="PTHR23418">
    <property type="entry name" value="ACIREDUCTONE DIOXYGENASE"/>
    <property type="match status" value="1"/>
</dbReference>
<dbReference type="InterPro" id="IPR027496">
    <property type="entry name" value="ARD_euk"/>
</dbReference>
<keyword evidence="3 11" id="KW-0533">Nickel</keyword>
<keyword evidence="10 11" id="KW-0539">Nucleus</keyword>
<feature type="binding site" evidence="11">
    <location>
        <position position="92"/>
    </location>
    <ligand>
        <name>Fe(2+)</name>
        <dbReference type="ChEBI" id="CHEBI:29033"/>
        <note>for iron-dependent acireductone dioxygenase activity</note>
    </ligand>
</feature>
<feature type="binding site" evidence="11">
    <location>
        <position position="86"/>
    </location>
    <ligand>
        <name>Fe(2+)</name>
        <dbReference type="ChEBI" id="CHEBI:29033"/>
        <note>for iron-dependent acireductone dioxygenase activity</note>
    </ligand>
</feature>
<feature type="binding site" evidence="11">
    <location>
        <position position="86"/>
    </location>
    <ligand>
        <name>Ni(2+)</name>
        <dbReference type="ChEBI" id="CHEBI:49786"/>
        <note>for nickel-dependent acireductone dioxygenase activity</note>
    </ligand>
</feature>
<comment type="catalytic activity">
    <reaction evidence="11">
        <text>1,2-dihydroxy-5-(methylsulfanyl)pent-1-en-3-one + O2 = 3-(methylsulfanyl)propanoate + CO + formate + 2 H(+)</text>
        <dbReference type="Rhea" id="RHEA:14161"/>
        <dbReference type="ChEBI" id="CHEBI:15378"/>
        <dbReference type="ChEBI" id="CHEBI:15379"/>
        <dbReference type="ChEBI" id="CHEBI:15740"/>
        <dbReference type="ChEBI" id="CHEBI:17245"/>
        <dbReference type="ChEBI" id="CHEBI:49016"/>
        <dbReference type="ChEBI" id="CHEBI:49252"/>
        <dbReference type="EC" id="1.13.11.53"/>
    </reaction>
</comment>
<gene>
    <name evidence="13" type="primary">ADI1_1</name>
    <name evidence="11" type="synonym">ADI1</name>
    <name evidence="13" type="ORF">HK105_201846</name>
</gene>
<evidence type="ECO:0000256" key="9">
    <source>
        <dbReference type="ARBA" id="ARBA00023167"/>
    </source>
</evidence>
<evidence type="ECO:0000313" key="13">
    <source>
        <dbReference type="EMBL" id="KAL2918445.1"/>
    </source>
</evidence>
<evidence type="ECO:0000256" key="8">
    <source>
        <dbReference type="ARBA" id="ARBA00023004"/>
    </source>
</evidence>